<feature type="transmembrane region" description="Helical" evidence="8">
    <location>
        <begin position="262"/>
        <end position="280"/>
    </location>
</feature>
<dbReference type="GO" id="GO:0004582">
    <property type="term" value="F:dolichyl-phosphate beta-D-mannosyltransferase activity"/>
    <property type="evidence" value="ECO:0007669"/>
    <property type="project" value="InterPro"/>
</dbReference>
<dbReference type="RefSeq" id="WP_084271682.1">
    <property type="nucleotide sequence ID" value="NZ_BJZS01000022.1"/>
</dbReference>
<dbReference type="Pfam" id="PF00535">
    <property type="entry name" value="Glycos_transf_2"/>
    <property type="match status" value="1"/>
</dbReference>
<evidence type="ECO:0000256" key="8">
    <source>
        <dbReference type="SAM" id="Phobius"/>
    </source>
</evidence>
<evidence type="ECO:0000259" key="10">
    <source>
        <dbReference type="Pfam" id="PF04138"/>
    </source>
</evidence>
<keyword evidence="5 8" id="KW-0812">Transmembrane</keyword>
<evidence type="ECO:0000256" key="3">
    <source>
        <dbReference type="ARBA" id="ARBA00022676"/>
    </source>
</evidence>
<sequence>MELSVIVPTYNEAPNVAELVRRAEAACTGINAEIVFVDDSRDHTPDVIRETASRSAVPVRLIHRDVPVGGLGGAVIEGVRSSRAVYCLVMDGDLQHPPELIPAILARLRDAAADVVVASRYCGNGGSAGGLANGVRRLVSSSSTLVSRSLFPVRLKDCSDPMTGFFGFRRSAVEVERLKPTGFKILLEMLARHRLRVAEVPFVFGERFAGESKASFKEGVRFIRQLAGLRFGRIASFGVVGGLGAVLNLLIMGVLIMLGVHYVLAAVIAAETTILTNFLMQERMVFQADRATAHPLRRRFLQSFSFNNVDAAARLPLLWVLVEFAGVGSLTAQAGTLVAAFLLRYLYHSRVVYGTAPPATVVGADAVQRPVTGLIGVFRRQPVGLPPA</sequence>
<keyword evidence="4" id="KW-0808">Transferase</keyword>
<dbReference type="Proteomes" id="UP000321103">
    <property type="component" value="Unassembled WGS sequence"/>
</dbReference>
<dbReference type="InterPro" id="IPR001173">
    <property type="entry name" value="Glyco_trans_2-like"/>
</dbReference>
<dbReference type="GO" id="GO:0000271">
    <property type="term" value="P:polysaccharide biosynthetic process"/>
    <property type="evidence" value="ECO:0007669"/>
    <property type="project" value="InterPro"/>
</dbReference>
<dbReference type="Gene3D" id="3.90.550.10">
    <property type="entry name" value="Spore Coat Polysaccharide Biosynthesis Protein SpsA, Chain A"/>
    <property type="match status" value="1"/>
</dbReference>
<dbReference type="EMBL" id="BJZS01000022">
    <property type="protein sequence ID" value="GEO94624.1"/>
    <property type="molecule type" value="Genomic_DNA"/>
</dbReference>
<evidence type="ECO:0000313" key="11">
    <source>
        <dbReference type="EMBL" id="GEO94624.1"/>
    </source>
</evidence>
<dbReference type="GO" id="GO:0006488">
    <property type="term" value="P:dolichol-linked oligosaccharide biosynthetic process"/>
    <property type="evidence" value="ECO:0007669"/>
    <property type="project" value="TreeGrafter"/>
</dbReference>
<evidence type="ECO:0000256" key="2">
    <source>
        <dbReference type="ARBA" id="ARBA00006739"/>
    </source>
</evidence>
<protein>
    <submittedName>
        <fullName evidence="11">Dolichol monophosphate mannose synthase</fullName>
    </submittedName>
</protein>
<dbReference type="AlphaFoldDB" id="A0A512IA90"/>
<comment type="subcellular location">
    <subcellularLocation>
        <location evidence="1">Membrane</location>
        <topology evidence="1">Multi-pass membrane protein</topology>
    </subcellularLocation>
</comment>
<comment type="caution">
    <text evidence="11">The sequence shown here is derived from an EMBL/GenBank/DDBJ whole genome shotgun (WGS) entry which is preliminary data.</text>
</comment>
<dbReference type="STRING" id="388357.GCA_001580365_03266"/>
<name>A0A512IA90_9MICC</name>
<evidence type="ECO:0000259" key="9">
    <source>
        <dbReference type="Pfam" id="PF00535"/>
    </source>
</evidence>
<feature type="domain" description="GtrA/DPMS transmembrane" evidence="10">
    <location>
        <begin position="237"/>
        <end position="352"/>
    </location>
</feature>
<dbReference type="GO" id="GO:0016020">
    <property type="term" value="C:membrane"/>
    <property type="evidence" value="ECO:0007669"/>
    <property type="project" value="UniProtKB-SubCell"/>
</dbReference>
<dbReference type="Pfam" id="PF04138">
    <property type="entry name" value="GtrA_DPMS_TM"/>
    <property type="match status" value="1"/>
</dbReference>
<evidence type="ECO:0000256" key="5">
    <source>
        <dbReference type="ARBA" id="ARBA00022692"/>
    </source>
</evidence>
<dbReference type="PANTHER" id="PTHR43398:SF1">
    <property type="entry name" value="DOLICHOL-PHOSPHATE MANNOSYLTRANSFERASE SUBUNIT 1"/>
    <property type="match status" value="1"/>
</dbReference>
<feature type="domain" description="Glycosyltransferase 2-like" evidence="9">
    <location>
        <begin position="4"/>
        <end position="174"/>
    </location>
</feature>
<keyword evidence="12" id="KW-1185">Reference proteome</keyword>
<dbReference type="GO" id="GO:0035269">
    <property type="term" value="P:protein O-linked glycosylation via mannose"/>
    <property type="evidence" value="ECO:0007669"/>
    <property type="project" value="TreeGrafter"/>
</dbReference>
<evidence type="ECO:0000256" key="6">
    <source>
        <dbReference type="ARBA" id="ARBA00022989"/>
    </source>
</evidence>
<feature type="transmembrane region" description="Helical" evidence="8">
    <location>
        <begin position="327"/>
        <end position="347"/>
    </location>
</feature>
<dbReference type="PANTHER" id="PTHR43398">
    <property type="entry name" value="DOLICHOL-PHOSPHATE MANNOSYLTRANSFERASE SUBUNIT 1"/>
    <property type="match status" value="1"/>
</dbReference>
<accession>A0A512IA90</accession>
<evidence type="ECO:0000256" key="4">
    <source>
        <dbReference type="ARBA" id="ARBA00022679"/>
    </source>
</evidence>
<evidence type="ECO:0000256" key="7">
    <source>
        <dbReference type="ARBA" id="ARBA00023136"/>
    </source>
</evidence>
<dbReference type="InterPro" id="IPR007267">
    <property type="entry name" value="GtrA_DPMS_TM"/>
</dbReference>
<dbReference type="InterPro" id="IPR029044">
    <property type="entry name" value="Nucleotide-diphossugar_trans"/>
</dbReference>
<keyword evidence="3" id="KW-0328">Glycosyltransferase</keyword>
<keyword evidence="6 8" id="KW-1133">Transmembrane helix</keyword>
<proteinExistence type="inferred from homology"/>
<dbReference type="SUPFAM" id="SSF53448">
    <property type="entry name" value="Nucleotide-diphospho-sugar transferases"/>
    <property type="match status" value="1"/>
</dbReference>
<dbReference type="GO" id="GO:0006506">
    <property type="term" value="P:GPI anchor biosynthetic process"/>
    <property type="evidence" value="ECO:0007669"/>
    <property type="project" value="TreeGrafter"/>
</dbReference>
<evidence type="ECO:0000313" key="12">
    <source>
        <dbReference type="Proteomes" id="UP000321103"/>
    </source>
</evidence>
<dbReference type="InterPro" id="IPR039528">
    <property type="entry name" value="DPM1-like"/>
</dbReference>
<reference evidence="11 12" key="1">
    <citation type="submission" date="2019-07" db="EMBL/GenBank/DDBJ databases">
        <title>Whole genome shotgun sequence of Kocuria turfanensis NBRC 107627.</title>
        <authorList>
            <person name="Hosoyama A."/>
            <person name="Uohara A."/>
            <person name="Ohji S."/>
            <person name="Ichikawa N."/>
        </authorList>
    </citation>
    <scope>NUCLEOTIDE SEQUENCE [LARGE SCALE GENOMIC DNA]</scope>
    <source>
        <strain evidence="11 12">NBRC 107627</strain>
    </source>
</reference>
<gene>
    <name evidence="11" type="ORF">KTU01_07470</name>
</gene>
<organism evidence="11 12">
    <name type="scientific">Kocuria turfanensis</name>
    <dbReference type="NCBI Taxonomy" id="388357"/>
    <lineage>
        <taxon>Bacteria</taxon>
        <taxon>Bacillati</taxon>
        <taxon>Actinomycetota</taxon>
        <taxon>Actinomycetes</taxon>
        <taxon>Micrococcales</taxon>
        <taxon>Micrococcaceae</taxon>
        <taxon>Kocuria</taxon>
    </lineage>
</organism>
<evidence type="ECO:0000256" key="1">
    <source>
        <dbReference type="ARBA" id="ARBA00004141"/>
    </source>
</evidence>
<keyword evidence="7 8" id="KW-0472">Membrane</keyword>
<feature type="transmembrane region" description="Helical" evidence="8">
    <location>
        <begin position="234"/>
        <end position="256"/>
    </location>
</feature>
<comment type="similarity">
    <text evidence="2">Belongs to the glycosyltransferase 2 family.</text>
</comment>